<sequence>MNQMTEDDLWLEAGRLMIARHAQSHGYPAPEVNENTTDEGKRRLWWIDGSGAKMQWTGEKVAA</sequence>
<dbReference type="STRING" id="1117702.AQZ52_10990"/>
<dbReference type="Proteomes" id="UP000058012">
    <property type="component" value="Unassembled WGS sequence"/>
</dbReference>
<proteinExistence type="predicted"/>
<protein>
    <submittedName>
        <fullName evidence="1">Uncharacterized protein</fullName>
    </submittedName>
</protein>
<keyword evidence="2" id="KW-1185">Reference proteome</keyword>
<reference evidence="1 2" key="1">
    <citation type="submission" date="2015-10" db="EMBL/GenBank/DDBJ databases">
        <title>Draft genome sequence of Novosphingobium fuchskuhlense DSM 25065 isolated from a surface water sample of the southwest basin of Lake Grosse Fuchskuhle.</title>
        <authorList>
            <person name="Ruckert C."/>
            <person name="Winkler A."/>
            <person name="Glaeser J."/>
            <person name="Grossart H.-P."/>
            <person name="Kalinowski J."/>
            <person name="Glaeser S."/>
        </authorList>
    </citation>
    <scope>NUCLEOTIDE SEQUENCE [LARGE SCALE GENOMIC DNA]</scope>
    <source>
        <strain evidence="1 2">FNE08-7</strain>
    </source>
</reference>
<evidence type="ECO:0000313" key="1">
    <source>
        <dbReference type="EMBL" id="KUR71189.1"/>
    </source>
</evidence>
<evidence type="ECO:0000313" key="2">
    <source>
        <dbReference type="Proteomes" id="UP000058012"/>
    </source>
</evidence>
<organism evidence="1 2">
    <name type="scientific">Novosphingobium fuchskuhlense</name>
    <dbReference type="NCBI Taxonomy" id="1117702"/>
    <lineage>
        <taxon>Bacteria</taxon>
        <taxon>Pseudomonadati</taxon>
        <taxon>Pseudomonadota</taxon>
        <taxon>Alphaproteobacteria</taxon>
        <taxon>Sphingomonadales</taxon>
        <taxon>Sphingomonadaceae</taxon>
        <taxon>Novosphingobium</taxon>
    </lineage>
</organism>
<dbReference type="AlphaFoldDB" id="A0A117UUP8"/>
<accession>A0A117UUP8</accession>
<dbReference type="EMBL" id="LLZS01000007">
    <property type="protein sequence ID" value="KUR71189.1"/>
    <property type="molecule type" value="Genomic_DNA"/>
</dbReference>
<gene>
    <name evidence="1" type="ORF">AQZ52_10990</name>
</gene>
<comment type="caution">
    <text evidence="1">The sequence shown here is derived from an EMBL/GenBank/DDBJ whole genome shotgun (WGS) entry which is preliminary data.</text>
</comment>
<name>A0A117UUP8_9SPHN</name>